<dbReference type="SUPFAM" id="SSF55961">
    <property type="entry name" value="Bet v1-like"/>
    <property type="match status" value="1"/>
</dbReference>
<gene>
    <name evidence="3" type="ORF">N1027_07850</name>
</gene>
<dbReference type="InterPro" id="IPR013538">
    <property type="entry name" value="ASHA1/2-like_C"/>
</dbReference>
<dbReference type="RefSeq" id="WP_259506740.1">
    <property type="nucleotide sequence ID" value="NZ_JANLCM010000001.1"/>
</dbReference>
<evidence type="ECO:0000313" key="4">
    <source>
        <dbReference type="Proteomes" id="UP001165584"/>
    </source>
</evidence>
<organism evidence="3 4">
    <name type="scientific">Herbiconiux aconitum</name>
    <dbReference type="NCBI Taxonomy" id="2970913"/>
    <lineage>
        <taxon>Bacteria</taxon>
        <taxon>Bacillati</taxon>
        <taxon>Actinomycetota</taxon>
        <taxon>Actinomycetes</taxon>
        <taxon>Micrococcales</taxon>
        <taxon>Microbacteriaceae</taxon>
        <taxon>Herbiconiux</taxon>
    </lineage>
</organism>
<evidence type="ECO:0000259" key="2">
    <source>
        <dbReference type="Pfam" id="PF08327"/>
    </source>
</evidence>
<name>A0ABT2GRX4_9MICO</name>
<proteinExistence type="inferred from homology"/>
<keyword evidence="4" id="KW-1185">Reference proteome</keyword>
<evidence type="ECO:0000313" key="3">
    <source>
        <dbReference type="EMBL" id="MCS5718050.1"/>
    </source>
</evidence>
<dbReference type="CDD" id="cd08898">
    <property type="entry name" value="SRPBCC_CalC_Aha1-like_5"/>
    <property type="match status" value="1"/>
</dbReference>
<sequence length="157" mass="17074">MTINPASVVDEGEFTVRRTIRIAAPIEKVWAAVTEPEQISRWFGQTALSGAGAGAVGTITWPDRDAIPVRVEVIDEPHRVSYRWSNPCPGEPVPTRIDDEHSTVFTFTLESLPDGTQLTVVETGFETTSDPSADLESHRGGWDGELDKLVALLESGS</sequence>
<dbReference type="EMBL" id="JANLCM010000001">
    <property type="protein sequence ID" value="MCS5718050.1"/>
    <property type="molecule type" value="Genomic_DNA"/>
</dbReference>
<comment type="caution">
    <text evidence="3">The sequence shown here is derived from an EMBL/GenBank/DDBJ whole genome shotgun (WGS) entry which is preliminary data.</text>
</comment>
<accession>A0ABT2GRX4</accession>
<feature type="domain" description="Activator of Hsp90 ATPase homologue 1/2-like C-terminal" evidence="2">
    <location>
        <begin position="23"/>
        <end position="154"/>
    </location>
</feature>
<comment type="similarity">
    <text evidence="1">Belongs to the AHA1 family.</text>
</comment>
<dbReference type="InterPro" id="IPR023393">
    <property type="entry name" value="START-like_dom_sf"/>
</dbReference>
<dbReference type="Gene3D" id="3.30.530.20">
    <property type="match status" value="1"/>
</dbReference>
<protein>
    <submittedName>
        <fullName evidence="3">SRPBCC family protein</fullName>
    </submittedName>
</protein>
<reference evidence="3" key="1">
    <citation type="submission" date="2022-08" db="EMBL/GenBank/DDBJ databases">
        <authorList>
            <person name="Deng Y."/>
            <person name="Han X.-F."/>
            <person name="Zhang Y.-Q."/>
        </authorList>
    </citation>
    <scope>NUCLEOTIDE SEQUENCE</scope>
    <source>
        <strain evidence="3">CPCC 205763</strain>
    </source>
</reference>
<evidence type="ECO:0000256" key="1">
    <source>
        <dbReference type="ARBA" id="ARBA00006817"/>
    </source>
</evidence>
<dbReference type="Proteomes" id="UP001165584">
    <property type="component" value="Unassembled WGS sequence"/>
</dbReference>
<dbReference type="Pfam" id="PF08327">
    <property type="entry name" value="AHSA1"/>
    <property type="match status" value="1"/>
</dbReference>